<comment type="caution">
    <text evidence="2">The sequence shown here is derived from an EMBL/GenBank/DDBJ whole genome shotgun (WGS) entry which is preliminary data.</text>
</comment>
<accession>A0A370QK32</accession>
<keyword evidence="1" id="KW-0812">Transmembrane</keyword>
<name>A0A370QK32_9FLAO</name>
<reference evidence="2 3" key="1">
    <citation type="submission" date="2018-07" db="EMBL/GenBank/DDBJ databases">
        <title>Genomic Encyclopedia of Type Strains, Phase IV (KMG-IV): sequencing the most valuable type-strain genomes for metagenomic binning, comparative biology and taxonomic classification.</title>
        <authorList>
            <person name="Goeker M."/>
        </authorList>
    </citation>
    <scope>NUCLEOTIDE SEQUENCE [LARGE SCALE GENOMIC DNA]</scope>
    <source>
        <strain evidence="2 3">DSM 101478</strain>
    </source>
</reference>
<protein>
    <submittedName>
        <fullName evidence="2">Uncharacterized protein</fullName>
    </submittedName>
</protein>
<dbReference type="Proteomes" id="UP000255317">
    <property type="component" value="Unassembled WGS sequence"/>
</dbReference>
<keyword evidence="3" id="KW-1185">Reference proteome</keyword>
<organism evidence="2 3">
    <name type="scientific">Marinirhabdus gelatinilytica</name>
    <dbReference type="NCBI Taxonomy" id="1703343"/>
    <lineage>
        <taxon>Bacteria</taxon>
        <taxon>Pseudomonadati</taxon>
        <taxon>Bacteroidota</taxon>
        <taxon>Flavobacteriia</taxon>
        <taxon>Flavobacteriales</taxon>
        <taxon>Flavobacteriaceae</taxon>
    </lineage>
</organism>
<dbReference type="AlphaFoldDB" id="A0A370QK32"/>
<feature type="transmembrane region" description="Helical" evidence="1">
    <location>
        <begin position="6"/>
        <end position="26"/>
    </location>
</feature>
<dbReference type="EMBL" id="QRAO01000001">
    <property type="protein sequence ID" value="RDK88420.1"/>
    <property type="molecule type" value="Genomic_DNA"/>
</dbReference>
<evidence type="ECO:0000313" key="3">
    <source>
        <dbReference type="Proteomes" id="UP000255317"/>
    </source>
</evidence>
<gene>
    <name evidence="2" type="ORF">C8D94_101292</name>
</gene>
<proteinExistence type="predicted"/>
<keyword evidence="1" id="KW-1133">Transmembrane helix</keyword>
<evidence type="ECO:0000256" key="1">
    <source>
        <dbReference type="SAM" id="Phobius"/>
    </source>
</evidence>
<keyword evidence="1" id="KW-0472">Membrane</keyword>
<evidence type="ECO:0000313" key="2">
    <source>
        <dbReference type="EMBL" id="RDK88420.1"/>
    </source>
</evidence>
<sequence length="33" mass="3735">MEIIEFLGGPGLFLLLAILVVVVVVYSKFKNRR</sequence>